<dbReference type="PROSITE" id="PS00678">
    <property type="entry name" value="WD_REPEATS_1"/>
    <property type="match status" value="1"/>
</dbReference>
<feature type="repeat" description="WD" evidence="3">
    <location>
        <begin position="107"/>
        <end position="148"/>
    </location>
</feature>
<dbReference type="InterPro" id="IPR001680">
    <property type="entry name" value="WD40_rpt"/>
</dbReference>
<evidence type="ECO:0000256" key="1">
    <source>
        <dbReference type="ARBA" id="ARBA00022574"/>
    </source>
</evidence>
<dbReference type="RefSeq" id="XP_013438612.1">
    <property type="nucleotide sequence ID" value="XM_013583158.1"/>
</dbReference>
<dbReference type="SMART" id="SM00320">
    <property type="entry name" value="WD40"/>
    <property type="match status" value="4"/>
</dbReference>
<evidence type="ECO:0000256" key="2">
    <source>
        <dbReference type="ARBA" id="ARBA00022737"/>
    </source>
</evidence>
<dbReference type="InterPro" id="IPR019775">
    <property type="entry name" value="WD40_repeat_CS"/>
</dbReference>
<sequence>MDTKDAPQIINHSVASVTYVPHAACWVPHSICCFAGGEAAKRTGDLEVYRLSDAQLKRQHHKETKSGVKCMAAAHSPAGGRCILTGHFDGTLSAWDSECVERAVWQLKAHETVANAVSAHPKEPLAVTGGRDGTVKVWDLRTKQSVVSLEPAEGEEAAECWAVCWGDCTEGIGRGGVIGCGYDNGDVKLFDLRSMRLLTERNLDYGVCGIATDRADICLNKLLVAALEGRLFTADLRTCHPEEGYTFGEQQISAGTIWGVYPLPQNREIAAASCGSGTVTVLLYSYPEQRSLTDPQTGLARGIVGTQQVLNDAEVSSQPVVAWDWHPQKTGLAVCASLDQQIRLTVVTKLNLY</sequence>
<dbReference type="PROSITE" id="PS50294">
    <property type="entry name" value="WD_REPEATS_REGION"/>
    <property type="match status" value="1"/>
</dbReference>
<keyword evidence="2" id="KW-0677">Repeat</keyword>
<dbReference type="EMBL" id="HG725878">
    <property type="protein sequence ID" value="CDJ70146.1"/>
    <property type="molecule type" value="Genomic_DNA"/>
</dbReference>
<dbReference type="AlphaFoldDB" id="U6N8F6"/>
<evidence type="ECO:0000256" key="3">
    <source>
        <dbReference type="PROSITE-ProRule" id="PRU00221"/>
    </source>
</evidence>
<keyword evidence="1 3" id="KW-0853">WD repeat</keyword>
<dbReference type="PROSITE" id="PS50082">
    <property type="entry name" value="WD_REPEATS_2"/>
    <property type="match status" value="1"/>
</dbReference>
<dbReference type="GeneID" id="25478068"/>
<dbReference type="Proteomes" id="UP000030754">
    <property type="component" value="Unassembled WGS sequence"/>
</dbReference>
<reference evidence="4" key="2">
    <citation type="submission" date="2013-10" db="EMBL/GenBank/DDBJ databases">
        <authorList>
            <person name="Aslett M."/>
        </authorList>
    </citation>
    <scope>NUCLEOTIDE SEQUENCE [LARGE SCALE GENOMIC DNA]</scope>
    <source>
        <strain evidence="4">Houghton</strain>
    </source>
</reference>
<dbReference type="Gene3D" id="2.130.10.10">
    <property type="entry name" value="YVTN repeat-like/Quinoprotein amine dehydrogenase"/>
    <property type="match status" value="1"/>
</dbReference>
<dbReference type="InterPro" id="IPR015943">
    <property type="entry name" value="WD40/YVTN_repeat-like_dom_sf"/>
</dbReference>
<dbReference type="SUPFAM" id="SSF50978">
    <property type="entry name" value="WD40 repeat-like"/>
    <property type="match status" value="1"/>
</dbReference>
<keyword evidence="5" id="KW-1185">Reference proteome</keyword>
<evidence type="ECO:0000313" key="5">
    <source>
        <dbReference type="Proteomes" id="UP000030754"/>
    </source>
</evidence>
<name>U6N8F6_9EIME</name>
<proteinExistence type="predicted"/>
<protein>
    <submittedName>
        <fullName evidence="4">WD domain, G-beta repeat-containing protein, putative</fullName>
    </submittedName>
</protein>
<dbReference type="OrthoDB" id="10248252at2759"/>
<reference evidence="4" key="1">
    <citation type="submission" date="2013-10" db="EMBL/GenBank/DDBJ databases">
        <title>Genomic analysis of the causative agents of coccidiosis in chickens.</title>
        <authorList>
            <person name="Reid A.J."/>
            <person name="Blake D."/>
            <person name="Billington K."/>
            <person name="Browne H."/>
            <person name="Dunn M."/>
            <person name="Hung S."/>
            <person name="Kawahara F."/>
            <person name="Miranda-Saavedra D."/>
            <person name="Mourier T."/>
            <person name="Nagra H."/>
            <person name="Otto T.D."/>
            <person name="Rawlings N."/>
            <person name="Sanchez A."/>
            <person name="Sanders M."/>
            <person name="Subramaniam C."/>
            <person name="Tay Y."/>
            <person name="Dear P."/>
            <person name="Doerig C."/>
            <person name="Gruber A."/>
            <person name="Parkinson J."/>
            <person name="Shirley M."/>
            <person name="Wan K.L."/>
            <person name="Berriman M."/>
            <person name="Tomley F."/>
            <person name="Pain A."/>
        </authorList>
    </citation>
    <scope>NUCLEOTIDE SEQUENCE [LARGE SCALE GENOMIC DNA]</scope>
    <source>
        <strain evidence="4">Houghton</strain>
    </source>
</reference>
<evidence type="ECO:0000313" key="4">
    <source>
        <dbReference type="EMBL" id="CDJ70146.1"/>
    </source>
</evidence>
<organism evidence="4 5">
    <name type="scientific">Eimeria necatrix</name>
    <dbReference type="NCBI Taxonomy" id="51315"/>
    <lineage>
        <taxon>Eukaryota</taxon>
        <taxon>Sar</taxon>
        <taxon>Alveolata</taxon>
        <taxon>Apicomplexa</taxon>
        <taxon>Conoidasida</taxon>
        <taxon>Coccidia</taxon>
        <taxon>Eucoccidiorida</taxon>
        <taxon>Eimeriorina</taxon>
        <taxon>Eimeriidae</taxon>
        <taxon>Eimeria</taxon>
    </lineage>
</organism>
<accession>U6N8F6</accession>
<dbReference type="PANTHER" id="PTHR10971">
    <property type="entry name" value="MRNA EXPORT FACTOR AND BUB3"/>
    <property type="match status" value="1"/>
</dbReference>
<dbReference type="VEuPathDB" id="ToxoDB:ENH_00079380"/>
<dbReference type="Pfam" id="PF00400">
    <property type="entry name" value="WD40"/>
    <property type="match status" value="2"/>
</dbReference>
<gene>
    <name evidence="4" type="ORF">ENH_00079380</name>
</gene>
<dbReference type="InterPro" id="IPR036322">
    <property type="entry name" value="WD40_repeat_dom_sf"/>
</dbReference>